<dbReference type="InterPro" id="IPR027417">
    <property type="entry name" value="P-loop_NTPase"/>
</dbReference>
<evidence type="ECO:0000256" key="3">
    <source>
        <dbReference type="ARBA" id="ARBA00022741"/>
    </source>
</evidence>
<feature type="region of interest" description="Disordered" evidence="6">
    <location>
        <begin position="141"/>
        <end position="219"/>
    </location>
</feature>
<evidence type="ECO:0000256" key="1">
    <source>
        <dbReference type="ARBA" id="ARBA00007733"/>
    </source>
</evidence>
<protein>
    <recommendedName>
        <fullName evidence="7">Tr-type G domain-containing protein</fullName>
    </recommendedName>
</protein>
<accession>A0A0G4FVU6</accession>
<keyword evidence="4" id="KW-0648">Protein biosynthesis</keyword>
<evidence type="ECO:0000256" key="6">
    <source>
        <dbReference type="SAM" id="MobiDB-lite"/>
    </source>
</evidence>
<dbReference type="Gene3D" id="2.40.30.10">
    <property type="entry name" value="Translation factors"/>
    <property type="match status" value="2"/>
</dbReference>
<dbReference type="PANTHER" id="PTHR43381:SF20">
    <property type="entry name" value="TRANSLATION INITIATION FACTOR IF-2, MITOCHONDRIAL"/>
    <property type="match status" value="1"/>
</dbReference>
<dbReference type="VEuPathDB" id="CryptoDB:Cvel_3807"/>
<dbReference type="SUPFAM" id="SSF52540">
    <property type="entry name" value="P-loop containing nucleoside triphosphate hydrolases"/>
    <property type="match status" value="1"/>
</dbReference>
<feature type="compositionally biased region" description="Acidic residues" evidence="6">
    <location>
        <begin position="927"/>
        <end position="938"/>
    </location>
</feature>
<evidence type="ECO:0000259" key="7">
    <source>
        <dbReference type="PROSITE" id="PS51722"/>
    </source>
</evidence>
<dbReference type="PhylomeDB" id="A0A0G4FVU6"/>
<feature type="compositionally biased region" description="Basic and acidic residues" evidence="6">
    <location>
        <begin position="1038"/>
        <end position="1057"/>
    </location>
</feature>
<keyword evidence="2" id="KW-0396">Initiation factor</keyword>
<dbReference type="InterPro" id="IPR009000">
    <property type="entry name" value="Transl_B-barrel_sf"/>
</dbReference>
<comment type="similarity">
    <text evidence="1">Belongs to the TRAFAC class translation factor GTPase superfamily. Classic translation factor GTPase family. IF-2 subfamily.</text>
</comment>
<reference evidence="8" key="1">
    <citation type="submission" date="2014-11" db="EMBL/GenBank/DDBJ databases">
        <authorList>
            <person name="Otto D Thomas"/>
            <person name="Naeem Raeece"/>
        </authorList>
    </citation>
    <scope>NUCLEOTIDE SEQUENCE</scope>
</reference>
<feature type="compositionally biased region" description="Polar residues" evidence="6">
    <location>
        <begin position="1"/>
        <end position="16"/>
    </location>
</feature>
<dbReference type="PROSITE" id="PS51722">
    <property type="entry name" value="G_TR_2"/>
    <property type="match status" value="1"/>
</dbReference>
<dbReference type="GO" id="GO:0005737">
    <property type="term" value="C:cytoplasm"/>
    <property type="evidence" value="ECO:0007669"/>
    <property type="project" value="TreeGrafter"/>
</dbReference>
<dbReference type="Pfam" id="PF00009">
    <property type="entry name" value="GTP_EFTU"/>
    <property type="match status" value="1"/>
</dbReference>
<dbReference type="InterPro" id="IPR036925">
    <property type="entry name" value="TIF_IF2_dom3_sf"/>
</dbReference>
<organism evidence="8">
    <name type="scientific">Chromera velia CCMP2878</name>
    <dbReference type="NCBI Taxonomy" id="1169474"/>
    <lineage>
        <taxon>Eukaryota</taxon>
        <taxon>Sar</taxon>
        <taxon>Alveolata</taxon>
        <taxon>Colpodellida</taxon>
        <taxon>Chromeraceae</taxon>
        <taxon>Chromera</taxon>
    </lineage>
</organism>
<proteinExistence type="inferred from homology"/>
<feature type="region of interest" description="Disordered" evidence="6">
    <location>
        <begin position="1036"/>
        <end position="1059"/>
    </location>
</feature>
<feature type="compositionally biased region" description="Basic and acidic residues" evidence="6">
    <location>
        <begin position="165"/>
        <end position="175"/>
    </location>
</feature>
<dbReference type="InterPro" id="IPR005225">
    <property type="entry name" value="Small_GTP-bd"/>
</dbReference>
<feature type="region of interest" description="Disordered" evidence="6">
    <location>
        <begin position="925"/>
        <end position="968"/>
    </location>
</feature>
<keyword evidence="3" id="KW-0547">Nucleotide-binding</keyword>
<dbReference type="Gene3D" id="3.40.50.10050">
    <property type="entry name" value="Translation initiation factor IF- 2, domain 3"/>
    <property type="match status" value="1"/>
</dbReference>
<dbReference type="SUPFAM" id="SSF50447">
    <property type="entry name" value="Translation proteins"/>
    <property type="match status" value="1"/>
</dbReference>
<dbReference type="CDD" id="cd01887">
    <property type="entry name" value="IF2_eIF5B"/>
    <property type="match status" value="1"/>
</dbReference>
<dbReference type="AlphaFoldDB" id="A0A0G4FVU6"/>
<dbReference type="NCBIfam" id="TIGR00231">
    <property type="entry name" value="small_GTP"/>
    <property type="match status" value="1"/>
</dbReference>
<gene>
    <name evidence="8" type="ORF">Cvel_3807</name>
</gene>
<evidence type="ECO:0000256" key="2">
    <source>
        <dbReference type="ARBA" id="ARBA00022540"/>
    </source>
</evidence>
<feature type="region of interest" description="Disordered" evidence="6">
    <location>
        <begin position="1"/>
        <end position="20"/>
    </location>
</feature>
<sequence>MVSSRSAPPQSRTLTHTFKPATQRLSEVPDTFLPIPHSAAAQGTGTNPVWPAPRTLLPIEALLSSHPPSVSLTASPEGSLIEKGGGPVQRVWRRRFVRARKASLSRRLRLGSRREEGGGAERLFAPKHLNTVLRFRRFLQRQSSSESEGEDVGASMKEQGGSMKGMKEQGGEETKTAQGKRSSAEPETKKHRRGSKGRSREEDEEKGEEEERKKEERRRRTLASLVNLRAIHKGEKGAFGVTQNVASLHRRFRKSLSKIAYLFFSTFNVPNSLVSPVLYEQIRNELVRSEKRQNCLKVLNFTPAESLLEEHRESLKWACKFMPRTLDSEMRSAVLGFLLVHRLLPIDRNSTTDAEAYHPLPGRLPPLCPYFEGWTKELDSRVRLFLLFALGGLRDEQAQYITWNRCISRLLCVLETYGDRREELVRLAQLMQEEDPSIQELLEKRRRRRKTTAAVEDFGDWLGDDIILQRSVLNRQQTQVDSGASLTLRGRGGTSRVPPSFLDPERTSVTSLADHLMNSPNGPPPEGLVADDVRALAAALLDVSEADREAAGALQEQQRGRRRSSERLLSVEEAEFVAEELGVSDLLCFGVRNIEGKLTAREMRDRPPVVAVMGHVDHGKTTLLDSLRESSIAAGEAGGITQKMSAFEVIAPNSKERMTFLDTPGHKVFSDMRKRGASLTDIAVLVVAADDGVMPQTVEALDFARSAGVPVVVAINKIDREAADVETVMKELKSHDLVAEQLGGDVQTVPVSAKQNKNLESLEEAIILQASTLNLKGDVAGCPELTVLDVNRGLGSQVSVSALVRSGVLMKGQWLVSGKDYDRAAVMRDMNGKEVNEVLPGSAVLLQDVPGLSGLSAGSRLVAARDRSEASRRAERERTAQTMARMDQEDMAATVDRQRAVFLEKLKGKDRAHLRPQLRKLISEYAGDAEEAEEDAEGIESRAAERDGDDVPSLGEEGEPREGTSITDRVGALGEGVGLVVKADSAASLESLMAWLSQFNEEQRVKLGRPVSAPPLRVLLSGVGPPTRDEVALGTGALDEKEKERVGGGRGEKDSGRDSGPPVVFFSYGLQPSDSIVASIEEAGGIHRGHAVIYKIFDDMEELCDHTYGPPFILKQKGRMTVSAVMTFDFKTRKGGTRVVAGCVVKDGVATNKLLYRVMRGGQDVSGLLELQSMALGRDLISEAKKGDKAGFIFKNFDDLEENDEVVFFEKTPRPPLFASSQN</sequence>
<dbReference type="GO" id="GO:0003743">
    <property type="term" value="F:translation initiation factor activity"/>
    <property type="evidence" value="ECO:0007669"/>
    <property type="project" value="UniProtKB-KW"/>
</dbReference>
<name>A0A0G4FVU6_9ALVE</name>
<dbReference type="GO" id="GO:0005525">
    <property type="term" value="F:GTP binding"/>
    <property type="evidence" value="ECO:0007669"/>
    <property type="project" value="UniProtKB-KW"/>
</dbReference>
<evidence type="ECO:0000256" key="4">
    <source>
        <dbReference type="ARBA" id="ARBA00022917"/>
    </source>
</evidence>
<dbReference type="InterPro" id="IPR000795">
    <property type="entry name" value="T_Tr_GTP-bd_dom"/>
</dbReference>
<dbReference type="PANTHER" id="PTHR43381">
    <property type="entry name" value="TRANSLATION INITIATION FACTOR IF-2-RELATED"/>
    <property type="match status" value="1"/>
</dbReference>
<dbReference type="GO" id="GO:0003924">
    <property type="term" value="F:GTPase activity"/>
    <property type="evidence" value="ECO:0007669"/>
    <property type="project" value="InterPro"/>
</dbReference>
<evidence type="ECO:0000313" key="8">
    <source>
        <dbReference type="EMBL" id="CEM19300.1"/>
    </source>
</evidence>
<dbReference type="FunFam" id="3.40.50.300:FF:000019">
    <property type="entry name" value="Translation initiation factor IF-2"/>
    <property type="match status" value="1"/>
</dbReference>
<keyword evidence="5" id="KW-0342">GTP-binding</keyword>
<dbReference type="InterPro" id="IPR015760">
    <property type="entry name" value="TIF_IF2"/>
</dbReference>
<dbReference type="Gene3D" id="3.40.50.300">
    <property type="entry name" value="P-loop containing nucleotide triphosphate hydrolases"/>
    <property type="match status" value="1"/>
</dbReference>
<feature type="domain" description="Tr-type G" evidence="7">
    <location>
        <begin position="605"/>
        <end position="774"/>
    </location>
</feature>
<evidence type="ECO:0000256" key="5">
    <source>
        <dbReference type="ARBA" id="ARBA00023134"/>
    </source>
</evidence>
<dbReference type="EMBL" id="CDMZ01000673">
    <property type="protein sequence ID" value="CEM19300.1"/>
    <property type="molecule type" value="Genomic_DNA"/>
</dbReference>